<dbReference type="InterPro" id="IPR048441">
    <property type="entry name" value="DUF1846_C"/>
</dbReference>
<dbReference type="Proteomes" id="UP000178187">
    <property type="component" value="Unassembled WGS sequence"/>
</dbReference>
<dbReference type="EMBL" id="MHFR01000028">
    <property type="protein sequence ID" value="OGW98803.1"/>
    <property type="molecule type" value="Genomic_DNA"/>
</dbReference>
<comment type="caution">
    <text evidence="2">The sequence shown here is derived from an EMBL/GenBank/DDBJ whole genome shotgun (WGS) entry which is preliminary data.</text>
</comment>
<proteinExistence type="predicted"/>
<evidence type="ECO:0000313" key="3">
    <source>
        <dbReference type="Proteomes" id="UP000178187"/>
    </source>
</evidence>
<dbReference type="Gene3D" id="3.40.140.40">
    <property type="entry name" value="Domain of unknown function (DUF1846), C-terminal subdomain"/>
    <property type="match status" value="1"/>
</dbReference>
<organism evidence="2 3">
    <name type="scientific">Candidatus Danuiimicrobium aquiferis</name>
    <dbReference type="NCBI Taxonomy" id="1801832"/>
    <lineage>
        <taxon>Bacteria</taxon>
        <taxon>Pseudomonadati</taxon>
        <taxon>Candidatus Omnitrophota</taxon>
        <taxon>Candidatus Danuiimicrobium</taxon>
    </lineage>
</organism>
<dbReference type="Pfam" id="PF20921">
    <property type="entry name" value="DUF1846_C"/>
    <property type="match status" value="1"/>
</dbReference>
<sequence length="93" mass="10025">MLSSNFIEWIGHLKKDVLNAPAVSLYLEEILIALSISATTNLTGSDGGALKELSGYQAHMTHIPTSGDEKGLHRLGINLTSDAEFSTHSLFEV</sequence>
<gene>
    <name evidence="2" type="ORF">A3G33_01195</name>
</gene>
<dbReference type="AlphaFoldDB" id="A0A1G1L0X3"/>
<accession>A0A1G1L0X3</accession>
<reference evidence="2 3" key="1">
    <citation type="journal article" date="2016" name="Nat. Commun.">
        <title>Thousands of microbial genomes shed light on interconnected biogeochemical processes in an aquifer system.</title>
        <authorList>
            <person name="Anantharaman K."/>
            <person name="Brown C.T."/>
            <person name="Hug L.A."/>
            <person name="Sharon I."/>
            <person name="Castelle C.J."/>
            <person name="Probst A.J."/>
            <person name="Thomas B.C."/>
            <person name="Singh A."/>
            <person name="Wilkins M.J."/>
            <person name="Karaoz U."/>
            <person name="Brodie E.L."/>
            <person name="Williams K.H."/>
            <person name="Hubbard S.S."/>
            <person name="Banfield J.F."/>
        </authorList>
    </citation>
    <scope>NUCLEOTIDE SEQUENCE [LARGE SCALE GENOMIC DNA]</scope>
</reference>
<protein>
    <recommendedName>
        <fullName evidence="1">DUF1846 domain-containing protein</fullName>
    </recommendedName>
</protein>
<evidence type="ECO:0000313" key="2">
    <source>
        <dbReference type="EMBL" id="OGW98803.1"/>
    </source>
</evidence>
<evidence type="ECO:0000259" key="1">
    <source>
        <dbReference type="Pfam" id="PF20921"/>
    </source>
</evidence>
<name>A0A1G1L0X3_9BACT</name>
<feature type="domain" description="DUF1846" evidence="1">
    <location>
        <begin position="1"/>
        <end position="91"/>
    </location>
</feature>